<dbReference type="eggNOG" id="arCOG00724">
    <property type="taxonomic scope" value="Archaea"/>
</dbReference>
<protein>
    <submittedName>
        <fullName evidence="1">Uncharacterized protein</fullName>
    </submittedName>
</protein>
<dbReference type="EMBL" id="CP002838">
    <property type="protein sequence ID" value="AEM38182.1"/>
    <property type="molecule type" value="Genomic_DNA"/>
</dbReference>
<name>G0EFD9_PYRF1</name>
<accession>G0EFD9</accession>
<dbReference type="STRING" id="694429.Pyrfu_0310"/>
<dbReference type="HOGENOM" id="CLU_1340775_0_0_2"/>
<keyword evidence="2" id="KW-1185">Reference proteome</keyword>
<evidence type="ECO:0000313" key="2">
    <source>
        <dbReference type="Proteomes" id="UP000001037"/>
    </source>
</evidence>
<gene>
    <name evidence="1" type="ordered locus">Pyrfu_0310</name>
</gene>
<dbReference type="AlphaFoldDB" id="G0EFD9"/>
<organism evidence="1 2">
    <name type="scientific">Pyrolobus fumarii (strain DSM 11204 / 1A)</name>
    <dbReference type="NCBI Taxonomy" id="694429"/>
    <lineage>
        <taxon>Archaea</taxon>
        <taxon>Thermoproteota</taxon>
        <taxon>Thermoprotei</taxon>
        <taxon>Desulfurococcales</taxon>
        <taxon>Pyrodictiaceae</taxon>
        <taxon>Pyrolobus</taxon>
    </lineage>
</organism>
<sequence>MLIEERRDLAAAVAGVVTGAERRGLRRKDVHLLVFLVAYGLGKVGDWGFEASEEGPRSNLVDKVIDELYDVGVLTLRFERSLGGEPLYVLGEVEKLPWLESSSEFQVGFEASRSLVEAARLSSEELEGLVFLLAPEFFLEEARRRLEGRRVELAARLVYRGAMKIDTAASLAGVDKSILEERVKELRKRDELSWLEAGEGGGGS</sequence>
<proteinExistence type="predicted"/>
<dbReference type="Proteomes" id="UP000001037">
    <property type="component" value="Chromosome"/>
</dbReference>
<evidence type="ECO:0000313" key="1">
    <source>
        <dbReference type="EMBL" id="AEM38182.1"/>
    </source>
</evidence>
<dbReference type="KEGG" id="pfm:Pyrfu_0310"/>
<dbReference type="InParanoid" id="G0EFD9"/>
<reference evidence="1 2" key="1">
    <citation type="journal article" date="2011" name="Stand. Genomic Sci.">
        <title>Complete genome sequence of the hyperthermophilic chemolithoautotroph Pyrolobus fumarii type strain (1A).</title>
        <authorList>
            <person name="Anderson I."/>
            <person name="Goker M."/>
            <person name="Nolan M."/>
            <person name="Lucas S."/>
            <person name="Hammon N."/>
            <person name="Deshpande S."/>
            <person name="Cheng J.F."/>
            <person name="Tapia R."/>
            <person name="Han C."/>
            <person name="Goodwin L."/>
            <person name="Pitluck S."/>
            <person name="Huntemann M."/>
            <person name="Liolios K."/>
            <person name="Ivanova N."/>
            <person name="Pagani I."/>
            <person name="Mavromatis K."/>
            <person name="Ovchinikova G."/>
            <person name="Pati A."/>
            <person name="Chen A."/>
            <person name="Palaniappan K."/>
            <person name="Land M."/>
            <person name="Hauser L."/>
            <person name="Brambilla E.M."/>
            <person name="Huber H."/>
            <person name="Yasawong M."/>
            <person name="Rohde M."/>
            <person name="Spring S."/>
            <person name="Abt B."/>
            <person name="Sikorski J."/>
            <person name="Wirth R."/>
            <person name="Detter J.C."/>
            <person name="Woyke T."/>
            <person name="Bristow J."/>
            <person name="Eisen J.A."/>
            <person name="Markowitz V."/>
            <person name="Hugenholtz P."/>
            <person name="Kyrpides N.C."/>
            <person name="Klenk H.P."/>
            <person name="Lapidus A."/>
        </authorList>
    </citation>
    <scope>NUCLEOTIDE SEQUENCE [LARGE SCALE GENOMIC DNA]</scope>
    <source>
        <strain evidence="2">DSM 11204 / 1A</strain>
    </source>
</reference>